<evidence type="ECO:0000313" key="4">
    <source>
        <dbReference type="Proteomes" id="UP000886520"/>
    </source>
</evidence>
<dbReference type="Pfam" id="PF07983">
    <property type="entry name" value="X8"/>
    <property type="match status" value="1"/>
</dbReference>
<keyword evidence="4" id="KW-1185">Reference proteome</keyword>
<sequence length="172" mass="18883">MNSTMVGDKYCICVDDDYLRKLVVVLLLLVMMDSCCCANGAAHHELSSMGWTWLEERLVDINRNQTASSLPPIRPRAPAGKTWCVAKPTAIVPESLQAAMDYACGVDPDFCKSLQPGQPCFLPNTLYAHASFAFNAYWQARRSQPDTTCDFGGNAVLINVDPTYSGSTCKFS</sequence>
<dbReference type="EMBL" id="JABFUD020000015">
    <property type="protein sequence ID" value="KAI5069567.1"/>
    <property type="molecule type" value="Genomic_DNA"/>
</dbReference>
<dbReference type="PANTHER" id="PTHR31044:SF28">
    <property type="entry name" value="CARBOHYDRATE-BINDING X8 DOMAIN SUPERFAMILY PROTEIN"/>
    <property type="match status" value="1"/>
</dbReference>
<evidence type="ECO:0000256" key="1">
    <source>
        <dbReference type="ARBA" id="ARBA00022729"/>
    </source>
</evidence>
<proteinExistence type="predicted"/>
<name>A0A9D4UL99_ADICA</name>
<accession>A0A9D4UL99</accession>
<organism evidence="3 4">
    <name type="scientific">Adiantum capillus-veneris</name>
    <name type="common">Maidenhair fern</name>
    <dbReference type="NCBI Taxonomy" id="13818"/>
    <lineage>
        <taxon>Eukaryota</taxon>
        <taxon>Viridiplantae</taxon>
        <taxon>Streptophyta</taxon>
        <taxon>Embryophyta</taxon>
        <taxon>Tracheophyta</taxon>
        <taxon>Polypodiopsida</taxon>
        <taxon>Polypodiidae</taxon>
        <taxon>Polypodiales</taxon>
        <taxon>Pteridineae</taxon>
        <taxon>Pteridaceae</taxon>
        <taxon>Vittarioideae</taxon>
        <taxon>Adiantum</taxon>
    </lineage>
</organism>
<feature type="domain" description="X8" evidence="2">
    <location>
        <begin position="82"/>
        <end position="171"/>
    </location>
</feature>
<comment type="caution">
    <text evidence="3">The sequence shown here is derived from an EMBL/GenBank/DDBJ whole genome shotgun (WGS) entry which is preliminary data.</text>
</comment>
<evidence type="ECO:0000259" key="2">
    <source>
        <dbReference type="SMART" id="SM00768"/>
    </source>
</evidence>
<gene>
    <name evidence="3" type="ORF">GOP47_0015868</name>
</gene>
<dbReference type="InterPro" id="IPR012946">
    <property type="entry name" value="X8"/>
</dbReference>
<dbReference type="GO" id="GO:0009506">
    <property type="term" value="C:plasmodesma"/>
    <property type="evidence" value="ECO:0007669"/>
    <property type="project" value="UniProtKB-ARBA"/>
</dbReference>
<keyword evidence="1" id="KW-0732">Signal</keyword>
<dbReference type="PANTHER" id="PTHR31044">
    <property type="entry name" value="BETA-1,3 GLUCANASE"/>
    <property type="match status" value="1"/>
</dbReference>
<dbReference type="Proteomes" id="UP000886520">
    <property type="component" value="Chromosome 15"/>
</dbReference>
<dbReference type="InterPro" id="IPR044788">
    <property type="entry name" value="X8_dom_prot"/>
</dbReference>
<reference evidence="3" key="1">
    <citation type="submission" date="2021-01" db="EMBL/GenBank/DDBJ databases">
        <title>Adiantum capillus-veneris genome.</title>
        <authorList>
            <person name="Fang Y."/>
            <person name="Liao Q."/>
        </authorList>
    </citation>
    <scope>NUCLEOTIDE SEQUENCE</scope>
    <source>
        <strain evidence="3">H3</strain>
        <tissue evidence="3">Leaf</tissue>
    </source>
</reference>
<dbReference type="SMART" id="SM00768">
    <property type="entry name" value="X8"/>
    <property type="match status" value="1"/>
</dbReference>
<dbReference type="AlphaFoldDB" id="A0A9D4UL99"/>
<dbReference type="Gene3D" id="1.20.58.1040">
    <property type="match status" value="1"/>
</dbReference>
<evidence type="ECO:0000313" key="3">
    <source>
        <dbReference type="EMBL" id="KAI5069567.1"/>
    </source>
</evidence>
<protein>
    <recommendedName>
        <fullName evidence="2">X8 domain-containing protein</fullName>
    </recommendedName>
</protein>
<dbReference type="OrthoDB" id="417697at2759"/>